<dbReference type="GO" id="GO:0005615">
    <property type="term" value="C:extracellular space"/>
    <property type="evidence" value="ECO:0007669"/>
    <property type="project" value="InterPro"/>
</dbReference>
<name>A0A511J6X9_9CELL</name>
<keyword evidence="4" id="KW-0378">Hydrolase</keyword>
<dbReference type="PROSITE" id="PS00284">
    <property type="entry name" value="SERPIN"/>
    <property type="match status" value="1"/>
</dbReference>
<dbReference type="GO" id="GO:0006508">
    <property type="term" value="P:proteolysis"/>
    <property type="evidence" value="ECO:0007669"/>
    <property type="project" value="UniProtKB-KW"/>
</dbReference>
<evidence type="ECO:0000256" key="2">
    <source>
        <dbReference type="SAM" id="SignalP"/>
    </source>
</evidence>
<keyword evidence="2" id="KW-0732">Signal</keyword>
<dbReference type="PANTHER" id="PTHR11461">
    <property type="entry name" value="SERINE PROTEASE INHIBITOR, SERPIN"/>
    <property type="match status" value="1"/>
</dbReference>
<dbReference type="SMART" id="SM00093">
    <property type="entry name" value="SERPIN"/>
    <property type="match status" value="1"/>
</dbReference>
<feature type="signal peptide" evidence="2">
    <location>
        <begin position="1"/>
        <end position="22"/>
    </location>
</feature>
<dbReference type="PANTHER" id="PTHR11461:SF211">
    <property type="entry name" value="GH10112P-RELATED"/>
    <property type="match status" value="1"/>
</dbReference>
<dbReference type="Proteomes" id="UP000321720">
    <property type="component" value="Unassembled WGS sequence"/>
</dbReference>
<reference evidence="4 5" key="1">
    <citation type="submission" date="2019-07" db="EMBL/GenBank/DDBJ databases">
        <title>Whole genome shotgun sequence of Cellulomonas composti NBRC 100758.</title>
        <authorList>
            <person name="Hosoyama A."/>
            <person name="Uohara A."/>
            <person name="Ohji S."/>
            <person name="Ichikawa N."/>
        </authorList>
    </citation>
    <scope>NUCLEOTIDE SEQUENCE [LARGE SCALE GENOMIC DNA]</scope>
    <source>
        <strain evidence="4 5">NBRC 100758</strain>
    </source>
</reference>
<comment type="similarity">
    <text evidence="1">Belongs to the serpin family.</text>
</comment>
<dbReference type="Pfam" id="PF00079">
    <property type="entry name" value="Serpin"/>
    <property type="match status" value="1"/>
</dbReference>
<evidence type="ECO:0000259" key="3">
    <source>
        <dbReference type="SMART" id="SM00093"/>
    </source>
</evidence>
<dbReference type="AlphaFoldDB" id="A0A511J6X9"/>
<organism evidence="4 5">
    <name type="scientific">Cellulomonas composti</name>
    <dbReference type="NCBI Taxonomy" id="266130"/>
    <lineage>
        <taxon>Bacteria</taxon>
        <taxon>Bacillati</taxon>
        <taxon>Actinomycetota</taxon>
        <taxon>Actinomycetes</taxon>
        <taxon>Micrococcales</taxon>
        <taxon>Cellulomonadaceae</taxon>
        <taxon>Cellulomonas</taxon>
    </lineage>
</organism>
<dbReference type="InterPro" id="IPR023796">
    <property type="entry name" value="Serpin_dom"/>
</dbReference>
<comment type="caution">
    <text evidence="4">The sequence shown here is derived from an EMBL/GenBank/DDBJ whole genome shotgun (WGS) entry which is preliminary data.</text>
</comment>
<proteinExistence type="inferred from homology"/>
<dbReference type="Gene3D" id="3.30.497.10">
    <property type="entry name" value="Antithrombin, subunit I, domain 2"/>
    <property type="match status" value="1"/>
</dbReference>
<evidence type="ECO:0000256" key="1">
    <source>
        <dbReference type="RuleBase" id="RU000411"/>
    </source>
</evidence>
<keyword evidence="4" id="KW-0645">Protease</keyword>
<dbReference type="OrthoDB" id="9764871at2"/>
<keyword evidence="5" id="KW-1185">Reference proteome</keyword>
<feature type="domain" description="Serpin" evidence="3">
    <location>
        <begin position="55"/>
        <end position="415"/>
    </location>
</feature>
<dbReference type="EMBL" id="BJWG01000001">
    <property type="protein sequence ID" value="GEL93766.1"/>
    <property type="molecule type" value="Genomic_DNA"/>
</dbReference>
<dbReference type="InterPro" id="IPR000215">
    <property type="entry name" value="Serpin_fam"/>
</dbReference>
<evidence type="ECO:0000313" key="4">
    <source>
        <dbReference type="EMBL" id="GEL93766.1"/>
    </source>
</evidence>
<evidence type="ECO:0000313" key="5">
    <source>
        <dbReference type="Proteomes" id="UP000321720"/>
    </source>
</evidence>
<sequence length="417" mass="42197">MLRAGAVLGVLALAGCGGTVQAAQEKTGTGERARVAVADAGALDDVVAASWALGVETLQAVDDDAGAVVSPSSLVSALAMLAEGAVDGETAPFDAALGASGQERTDAVDALLAALARYDGDPALVAAEHPPTTPMVHTRQRVVVDDDARIAQPYLDRLWRAFGAGVLVTDLASSDGKAALDAWVALETGGLVDRSAIVPDESLVTVLQDVVAFAAAWQQPFAEAGTSNAPFAIGGGAGADVPTMHALLTVPAVQRDGWVAVRLPYADDLHADVYLPPDGSDLATDPAGADPQVLSALSAALDDAAPVVVRLALPKLALRTTTNLAGVLDELGVGSQARTGVLADGSPVTLAQATQQAVLLVDEEGTRAAAVTELGDAGSAAPLVDLEVDVDRPFLLAVQDGETGWPVFLAAVRDPRG</sequence>
<dbReference type="SUPFAM" id="SSF56574">
    <property type="entry name" value="Serpins"/>
    <property type="match status" value="1"/>
</dbReference>
<dbReference type="GO" id="GO:0004867">
    <property type="term" value="F:serine-type endopeptidase inhibitor activity"/>
    <property type="evidence" value="ECO:0007669"/>
    <property type="project" value="InterPro"/>
</dbReference>
<dbReference type="Gene3D" id="2.30.39.10">
    <property type="entry name" value="Alpha-1-antitrypsin, domain 1"/>
    <property type="match status" value="1"/>
</dbReference>
<dbReference type="PROSITE" id="PS51257">
    <property type="entry name" value="PROKAR_LIPOPROTEIN"/>
    <property type="match status" value="1"/>
</dbReference>
<gene>
    <name evidence="4" type="ORF">CCO02nite_04240</name>
</gene>
<dbReference type="InterPro" id="IPR042178">
    <property type="entry name" value="Serpin_sf_1"/>
</dbReference>
<protein>
    <submittedName>
        <fullName evidence="4">Serine protease</fullName>
    </submittedName>
</protein>
<dbReference type="GO" id="GO:0008233">
    <property type="term" value="F:peptidase activity"/>
    <property type="evidence" value="ECO:0007669"/>
    <property type="project" value="UniProtKB-KW"/>
</dbReference>
<dbReference type="InterPro" id="IPR036186">
    <property type="entry name" value="Serpin_sf"/>
</dbReference>
<feature type="chain" id="PRO_5021715980" evidence="2">
    <location>
        <begin position="23"/>
        <end position="417"/>
    </location>
</feature>
<dbReference type="InterPro" id="IPR023795">
    <property type="entry name" value="Serpin_CS"/>
</dbReference>
<accession>A0A511J6X9</accession>
<dbReference type="InterPro" id="IPR042185">
    <property type="entry name" value="Serpin_sf_2"/>
</dbReference>